<evidence type="ECO:0000313" key="2">
    <source>
        <dbReference type="EMBL" id="GFP40680.1"/>
    </source>
</evidence>
<proteinExistence type="predicted"/>
<name>A0A6V8Q8B0_9ACTN</name>
<feature type="compositionally biased region" description="Polar residues" evidence="1">
    <location>
        <begin position="124"/>
        <end position="140"/>
    </location>
</feature>
<reference evidence="2 3" key="1">
    <citation type="journal article" date="2020" name="Front. Microbiol.">
        <title>Single-cell genomics of novel Actinobacteria with the Wood-Ljungdahl pathway discovered in a serpentinizing system.</title>
        <authorList>
            <person name="Merino N."/>
            <person name="Kawai M."/>
            <person name="Boyd E.S."/>
            <person name="Colman D.R."/>
            <person name="McGlynn S.E."/>
            <person name="Nealson K.H."/>
            <person name="Kurokawa K."/>
            <person name="Hongoh Y."/>
        </authorList>
    </citation>
    <scope>NUCLEOTIDE SEQUENCE [LARGE SCALE GENOMIC DNA]</scope>
    <source>
        <strain evidence="2 3">S47</strain>
    </source>
</reference>
<dbReference type="AlphaFoldDB" id="A0A6V8Q8B0"/>
<dbReference type="Proteomes" id="UP000569018">
    <property type="component" value="Unassembled WGS sequence"/>
</dbReference>
<feature type="non-terminal residue" evidence="2">
    <location>
        <position position="1"/>
    </location>
</feature>
<sequence>QYRFRKNILLSFHRPLNIPVQVGIVNCLSMMKQYYPLDFIFFLDPFPLSYSSVTLNLLIGLILDGIFDPFHSYFSTIRSLSDIKKILGKFHLHPLLRLMVRVRRFTKRSGAKSPARGVGRRKNNNGSTIHFTQSYHSEIS</sequence>
<comment type="caution">
    <text evidence="2">The sequence shown here is derived from an EMBL/GenBank/DDBJ whole genome shotgun (WGS) entry which is preliminary data.</text>
</comment>
<evidence type="ECO:0000313" key="3">
    <source>
        <dbReference type="Proteomes" id="UP000569018"/>
    </source>
</evidence>
<feature type="region of interest" description="Disordered" evidence="1">
    <location>
        <begin position="109"/>
        <end position="140"/>
    </location>
</feature>
<accession>A0A6V8Q8B0</accession>
<gene>
    <name evidence="2" type="ORF">HKBW3S47_02377</name>
</gene>
<protein>
    <submittedName>
        <fullName evidence="2">Uncharacterized protein</fullName>
    </submittedName>
</protein>
<evidence type="ECO:0000256" key="1">
    <source>
        <dbReference type="SAM" id="MobiDB-lite"/>
    </source>
</evidence>
<dbReference type="EMBL" id="BLSD01000391">
    <property type="protein sequence ID" value="GFP40680.1"/>
    <property type="molecule type" value="Genomic_DNA"/>
</dbReference>
<organism evidence="2 3">
    <name type="scientific">Candidatus Hakubella thermalkaliphila</name>
    <dbReference type="NCBI Taxonomy" id="2754717"/>
    <lineage>
        <taxon>Bacteria</taxon>
        <taxon>Bacillati</taxon>
        <taxon>Actinomycetota</taxon>
        <taxon>Actinomycetota incertae sedis</taxon>
        <taxon>Candidatus Hakubellales</taxon>
        <taxon>Candidatus Hakubellaceae</taxon>
        <taxon>Candidatus Hakubella</taxon>
    </lineage>
</organism>